<keyword evidence="11" id="KW-0732">Signal</keyword>
<gene>
    <name evidence="13" type="ORF">R2D22_29145</name>
</gene>
<comment type="cofactor">
    <cofactor evidence="9">
        <name>[2Fe-2S] cluster</name>
        <dbReference type="ChEBI" id="CHEBI:190135"/>
    </cofactor>
</comment>
<evidence type="ECO:0000259" key="12">
    <source>
        <dbReference type="PROSITE" id="PS51296"/>
    </source>
</evidence>
<comment type="function">
    <text evidence="1">Iron-sulfur subunit of the cytochrome bc1 complex, an essential component of the respiratory electron transport chain required for ATP synthesis. The bc1 complex catalyzes the oxidation of menaquinol and the reduction of cytochrome c in the respiratory chain. The bc1 complex operates through a Q-cycle mechanism that couples electron transfer to generation of the proton gradient that drives ATP synthesis.</text>
</comment>
<feature type="chain" id="PRO_5045977230" description="Cytochrome bc1 complex Rieske iron-sulfur subunit" evidence="11">
    <location>
        <begin position="24"/>
        <end position="165"/>
    </location>
</feature>
<dbReference type="PROSITE" id="PS51318">
    <property type="entry name" value="TAT"/>
    <property type="match status" value="1"/>
</dbReference>
<dbReference type="PROSITE" id="PS51296">
    <property type="entry name" value="RIESKE"/>
    <property type="match status" value="1"/>
</dbReference>
<evidence type="ECO:0000256" key="5">
    <source>
        <dbReference type="ARBA" id="ARBA00023004"/>
    </source>
</evidence>
<keyword evidence="3" id="KW-0001">2Fe-2S</keyword>
<dbReference type="InterPro" id="IPR005805">
    <property type="entry name" value="Rieske_Fe-S_prot_C"/>
</dbReference>
<protein>
    <recommendedName>
        <fullName evidence="2">Cytochrome bc1 complex Rieske iron-sulfur subunit</fullName>
    </recommendedName>
    <alternativeName>
        <fullName evidence="8">Cytochrome bc1 reductase complex subunit QcrA</fullName>
    </alternativeName>
</protein>
<sequence>MTSEPTPRRSVLLAGAGSVAALAATGCGSDSDSGGAATPTPTTARPTSPETSASPTGLPTGPTSASPPVPGELARTSEIPVGGGKVFADRKVVVTQPEAGEFKAFSAICTHQGCTVNKVADGTIDCPCHGSKYRIADGSVAAGPAPRPLPAEQITVSGNSITLDG</sequence>
<dbReference type="InterPro" id="IPR006311">
    <property type="entry name" value="TAT_signal"/>
</dbReference>
<evidence type="ECO:0000313" key="13">
    <source>
        <dbReference type="EMBL" id="WOX25222.1"/>
    </source>
</evidence>
<evidence type="ECO:0000256" key="8">
    <source>
        <dbReference type="ARBA" id="ARBA00029586"/>
    </source>
</evidence>
<feature type="signal peptide" evidence="11">
    <location>
        <begin position="1"/>
        <end position="23"/>
    </location>
</feature>
<keyword evidence="7" id="KW-1015">Disulfide bond</keyword>
<evidence type="ECO:0000256" key="11">
    <source>
        <dbReference type="SAM" id="SignalP"/>
    </source>
</evidence>
<accession>A0ABZ0M0D1</accession>
<dbReference type="Pfam" id="PF00355">
    <property type="entry name" value="Rieske"/>
    <property type="match status" value="1"/>
</dbReference>
<keyword evidence="5" id="KW-0408">Iron</keyword>
<evidence type="ECO:0000313" key="14">
    <source>
        <dbReference type="Proteomes" id="UP001301731"/>
    </source>
</evidence>
<dbReference type="RefSeq" id="WP_318107659.1">
    <property type="nucleotide sequence ID" value="NZ_CP137573.1"/>
</dbReference>
<dbReference type="PANTHER" id="PTHR10134">
    <property type="entry name" value="CYTOCHROME B-C1 COMPLEX SUBUNIT RIESKE, MITOCHONDRIAL"/>
    <property type="match status" value="1"/>
</dbReference>
<dbReference type="InterPro" id="IPR017941">
    <property type="entry name" value="Rieske_2Fe-2S"/>
</dbReference>
<evidence type="ECO:0000256" key="2">
    <source>
        <dbReference type="ARBA" id="ARBA00015816"/>
    </source>
</evidence>
<dbReference type="Gene3D" id="2.102.10.10">
    <property type="entry name" value="Rieske [2Fe-2S] iron-sulphur domain"/>
    <property type="match status" value="1"/>
</dbReference>
<name>A0ABZ0M0D1_9ACTN</name>
<dbReference type="PRINTS" id="PR00162">
    <property type="entry name" value="RIESKE"/>
</dbReference>
<feature type="compositionally biased region" description="Low complexity" evidence="10">
    <location>
        <begin position="24"/>
        <end position="57"/>
    </location>
</feature>
<evidence type="ECO:0000256" key="1">
    <source>
        <dbReference type="ARBA" id="ARBA00002494"/>
    </source>
</evidence>
<reference evidence="13 14" key="1">
    <citation type="submission" date="2023-10" db="EMBL/GenBank/DDBJ databases">
        <title>The genome sequence of Streptomyces sp. HUAS YS2.</title>
        <authorList>
            <person name="Mo P."/>
        </authorList>
    </citation>
    <scope>NUCLEOTIDE SEQUENCE [LARGE SCALE GENOMIC DNA]</scope>
    <source>
        <strain evidence="13 14">HUAS YS2</strain>
    </source>
</reference>
<proteinExistence type="predicted"/>
<evidence type="ECO:0000256" key="3">
    <source>
        <dbReference type="ARBA" id="ARBA00022714"/>
    </source>
</evidence>
<evidence type="ECO:0000256" key="6">
    <source>
        <dbReference type="ARBA" id="ARBA00023014"/>
    </source>
</evidence>
<evidence type="ECO:0000256" key="4">
    <source>
        <dbReference type="ARBA" id="ARBA00022723"/>
    </source>
</evidence>
<organism evidence="13 14">
    <name type="scientific">Streptomyces solicathayae</name>
    <dbReference type="NCBI Taxonomy" id="3081768"/>
    <lineage>
        <taxon>Bacteria</taxon>
        <taxon>Bacillati</taxon>
        <taxon>Actinomycetota</taxon>
        <taxon>Actinomycetes</taxon>
        <taxon>Kitasatosporales</taxon>
        <taxon>Streptomycetaceae</taxon>
        <taxon>Streptomyces</taxon>
    </lineage>
</organism>
<dbReference type="CDD" id="cd03467">
    <property type="entry name" value="Rieske"/>
    <property type="match status" value="1"/>
</dbReference>
<dbReference type="Proteomes" id="UP001301731">
    <property type="component" value="Chromosome"/>
</dbReference>
<feature type="domain" description="Rieske" evidence="12">
    <location>
        <begin position="71"/>
        <end position="163"/>
    </location>
</feature>
<evidence type="ECO:0000256" key="10">
    <source>
        <dbReference type="SAM" id="MobiDB-lite"/>
    </source>
</evidence>
<keyword evidence="6" id="KW-0411">Iron-sulfur</keyword>
<keyword evidence="4" id="KW-0479">Metal-binding</keyword>
<dbReference type="SUPFAM" id="SSF50022">
    <property type="entry name" value="ISP domain"/>
    <property type="match status" value="1"/>
</dbReference>
<feature type="region of interest" description="Disordered" evidence="10">
    <location>
        <begin position="24"/>
        <end position="77"/>
    </location>
</feature>
<dbReference type="InterPro" id="IPR014349">
    <property type="entry name" value="Rieske_Fe-S_prot"/>
</dbReference>
<dbReference type="EMBL" id="CP137573">
    <property type="protein sequence ID" value="WOX25222.1"/>
    <property type="molecule type" value="Genomic_DNA"/>
</dbReference>
<dbReference type="InterPro" id="IPR036922">
    <property type="entry name" value="Rieske_2Fe-2S_sf"/>
</dbReference>
<evidence type="ECO:0000256" key="7">
    <source>
        <dbReference type="ARBA" id="ARBA00023157"/>
    </source>
</evidence>
<keyword evidence="14" id="KW-1185">Reference proteome</keyword>
<evidence type="ECO:0000256" key="9">
    <source>
        <dbReference type="ARBA" id="ARBA00034078"/>
    </source>
</evidence>